<dbReference type="InterPro" id="IPR004919">
    <property type="entry name" value="GmrSD_N"/>
</dbReference>
<sequence>MGFSPFELRVTEIFSNDRRYKIPNFQRDFSWENDNFDDFFEDLIRSSNITVSNTILDPGNKYFFGTILLLGKKETPNIDIPYEVIDGQQRLTTMTLFFASILDIIKEKNKKYETDFKDILFCRTTKQGKLIQLQRLVNDSLDPILPVSILNIDNIQEDGAEVKPTSSEQDWLLSAFDYIKKLLSKDNFSEYFNIDVNDLDDNTYLNILDGLGNHLCNSTVISIFHENKDEANNLFRNLNYRGKPLSQSDLIKNELFSLAEVSSYASTIWKMIENNIYESGEGLQKFIYHYMSGRFSNVTNNNIFDKFINNVTADRQNYIQFLTKLNDASKFYKFILKPEDNDKIFNTTNYFKTNNNPSIKRNLEFFRNIEISQCRILLITLFECRENNVIDNTKFRKFIDLIANHQCLHVLVSSSSNKLTSIYAKASRSLNSLSTKDQTCYKTESDKIFADLKEKLVGKLPDINVVKETKLTYSGVKLEDMKPKERKEHTLIRFILQRLSEYEQDKLTNRANDGLGFISTSTLEHIIDREENVDNVFSLGNIILLERDVHKDVKGQECKKEMYNESKITKTRNFYKEYADFKQTKILERQSKLLESFFILVRES</sequence>
<dbReference type="Pfam" id="PF03235">
    <property type="entry name" value="GmrSD_N"/>
    <property type="match status" value="1"/>
</dbReference>
<proteinExistence type="predicted"/>
<reference evidence="2 3" key="1">
    <citation type="submission" date="2018-06" db="EMBL/GenBank/DDBJ databases">
        <authorList>
            <consortium name="Pathogen Informatics"/>
            <person name="Doyle S."/>
        </authorList>
    </citation>
    <scope>NUCLEOTIDE SEQUENCE [LARGE SCALE GENOMIC DNA]</scope>
    <source>
        <strain evidence="2 3">NCTC11085</strain>
    </source>
</reference>
<evidence type="ECO:0000313" key="3">
    <source>
        <dbReference type="Proteomes" id="UP000249623"/>
    </source>
</evidence>
<evidence type="ECO:0000313" key="2">
    <source>
        <dbReference type="EMBL" id="SQF36570.1"/>
    </source>
</evidence>
<dbReference type="AlphaFoldDB" id="A0A2X3V5L1"/>
<evidence type="ECO:0000259" key="1">
    <source>
        <dbReference type="Pfam" id="PF03235"/>
    </source>
</evidence>
<dbReference type="EMBL" id="LS483346">
    <property type="protein sequence ID" value="SQF36570.1"/>
    <property type="molecule type" value="Genomic_DNA"/>
</dbReference>
<feature type="domain" description="GmrSD restriction endonucleases N-terminal" evidence="1">
    <location>
        <begin position="11"/>
        <end position="256"/>
    </location>
</feature>
<organism evidence="2 3">
    <name type="scientific">Streptococcus sanguinis</name>
    <dbReference type="NCBI Taxonomy" id="1305"/>
    <lineage>
        <taxon>Bacteria</taxon>
        <taxon>Bacillati</taxon>
        <taxon>Bacillota</taxon>
        <taxon>Bacilli</taxon>
        <taxon>Lactobacillales</taxon>
        <taxon>Streptococcaceae</taxon>
        <taxon>Streptococcus</taxon>
    </lineage>
</organism>
<gene>
    <name evidence="2" type="ORF">NCTC11085_02329</name>
</gene>
<protein>
    <submittedName>
        <fullName evidence="2">Uncharacterized conserved protein</fullName>
    </submittedName>
</protein>
<dbReference type="Proteomes" id="UP000249623">
    <property type="component" value="Chromosome 1"/>
</dbReference>
<dbReference type="PANTHER" id="PTHR35149:SF1">
    <property type="entry name" value="DUF5655 DOMAIN-CONTAINING PROTEIN"/>
    <property type="match status" value="1"/>
</dbReference>
<dbReference type="RefSeq" id="WP_002934527.1">
    <property type="nucleotide sequence ID" value="NZ_CP071430.1"/>
</dbReference>
<accession>A0A2X3V5L1</accession>
<name>A0A2X3V5L1_STRSA</name>
<dbReference type="PANTHER" id="PTHR35149">
    <property type="entry name" value="SLL5132 PROTEIN"/>
    <property type="match status" value="1"/>
</dbReference>